<evidence type="ECO:0000313" key="3">
    <source>
        <dbReference type="EMBL" id="TPN87454.1"/>
    </source>
</evidence>
<organism evidence="3 4">
    <name type="scientific">Aquimarina algicola</name>
    <dbReference type="NCBI Taxonomy" id="2589995"/>
    <lineage>
        <taxon>Bacteria</taxon>
        <taxon>Pseudomonadati</taxon>
        <taxon>Bacteroidota</taxon>
        <taxon>Flavobacteriia</taxon>
        <taxon>Flavobacteriales</taxon>
        <taxon>Flavobacteriaceae</taxon>
        <taxon>Aquimarina</taxon>
    </lineage>
</organism>
<dbReference type="OrthoDB" id="5451596at2"/>
<dbReference type="PANTHER" id="PTHR10343:SF84">
    <property type="entry name" value="5'-AMP-ACTIVATED PROTEIN KINASE SUBUNIT BETA-1"/>
    <property type="match status" value="1"/>
</dbReference>
<comment type="caution">
    <text evidence="3">The sequence shown here is derived from an EMBL/GenBank/DDBJ whole genome shotgun (WGS) entry which is preliminary data.</text>
</comment>
<proteinExistence type="inferred from homology"/>
<reference evidence="3 4" key="1">
    <citation type="submission" date="2019-06" db="EMBL/GenBank/DDBJ databases">
        <authorList>
            <person name="Meng X."/>
        </authorList>
    </citation>
    <scope>NUCLEOTIDE SEQUENCE [LARGE SCALE GENOMIC DNA]</scope>
    <source>
        <strain evidence="3 4">M625</strain>
    </source>
</reference>
<dbReference type="SUPFAM" id="SSF81296">
    <property type="entry name" value="E set domains"/>
    <property type="match status" value="3"/>
</dbReference>
<dbReference type="RefSeq" id="WP_140592096.1">
    <property type="nucleotide sequence ID" value="NZ_VFWZ01000002.1"/>
</dbReference>
<protein>
    <recommendedName>
        <fullName evidence="2">AMP-activated protein kinase glycogen-binding domain-containing protein</fullName>
    </recommendedName>
</protein>
<dbReference type="GO" id="GO:0031588">
    <property type="term" value="C:nucleotide-activated protein kinase complex"/>
    <property type="evidence" value="ECO:0007669"/>
    <property type="project" value="TreeGrafter"/>
</dbReference>
<feature type="domain" description="AMP-activated protein kinase glycogen-binding" evidence="2">
    <location>
        <begin position="164"/>
        <end position="239"/>
    </location>
</feature>
<name>A0A504J9Y0_9FLAO</name>
<dbReference type="GO" id="GO:0005737">
    <property type="term" value="C:cytoplasm"/>
    <property type="evidence" value="ECO:0007669"/>
    <property type="project" value="TreeGrafter"/>
</dbReference>
<dbReference type="Pfam" id="PF16561">
    <property type="entry name" value="AMPK1_CBM"/>
    <property type="match status" value="2"/>
</dbReference>
<dbReference type="Gene3D" id="2.60.40.10">
    <property type="entry name" value="Immunoglobulins"/>
    <property type="match status" value="3"/>
</dbReference>
<feature type="domain" description="AMP-activated protein kinase glycogen-binding" evidence="2">
    <location>
        <begin position="249"/>
        <end position="320"/>
    </location>
</feature>
<dbReference type="CDD" id="cd02859">
    <property type="entry name" value="E_set_AMPKbeta_like_N"/>
    <property type="match status" value="2"/>
</dbReference>
<dbReference type="AlphaFoldDB" id="A0A504J9Y0"/>
<evidence type="ECO:0000313" key="4">
    <source>
        <dbReference type="Proteomes" id="UP000315540"/>
    </source>
</evidence>
<dbReference type="InterPro" id="IPR014756">
    <property type="entry name" value="Ig_E-set"/>
</dbReference>
<accession>A0A504J9Y0</accession>
<dbReference type="EMBL" id="VFWZ01000002">
    <property type="protein sequence ID" value="TPN87454.1"/>
    <property type="molecule type" value="Genomic_DNA"/>
</dbReference>
<gene>
    <name evidence="3" type="ORF">FHK87_07685</name>
</gene>
<dbReference type="GO" id="GO:0019901">
    <property type="term" value="F:protein kinase binding"/>
    <property type="evidence" value="ECO:0007669"/>
    <property type="project" value="TreeGrafter"/>
</dbReference>
<keyword evidence="4" id="KW-1185">Reference proteome</keyword>
<evidence type="ECO:0000259" key="2">
    <source>
        <dbReference type="Pfam" id="PF16561"/>
    </source>
</evidence>
<dbReference type="InterPro" id="IPR050827">
    <property type="entry name" value="CRP1_MDG1_kinase"/>
</dbReference>
<dbReference type="GO" id="GO:0007165">
    <property type="term" value="P:signal transduction"/>
    <property type="evidence" value="ECO:0007669"/>
    <property type="project" value="TreeGrafter"/>
</dbReference>
<sequence length="321" mass="37967">MKQIIVYHIYFILAIAGFSSYAQTIPFKGYKIEGEDLVFVFDKREYQKATSDGRGRTFDFEDLDIENVVVAGEFNNWSKKKWKMRRIDENRFELRKKLSDFTDAFSWEFKFVINNSYWAEPSWNDENITRAKKNGFRLETYNLKMYTAYPDGNGNVTFTLNGYKNAKKVILSGSFNKWDEHSFKMNKTNDCWELKLRIKPGEYEYKFIVDGKWIIDPDNPRKVDNEFFGHNSVIDIRASKEFILNGYLEARKVILSGSFNHWSEDQYRMTKTKTGWRYTTTLSGGKHHYKFIVDGNWIVDPDNPVKEYDFQGNINSVCMIK</sequence>
<evidence type="ECO:0000256" key="1">
    <source>
        <dbReference type="ARBA" id="ARBA00010926"/>
    </source>
</evidence>
<comment type="similarity">
    <text evidence="1">Belongs to the 5'-AMP-activated protein kinase beta subunit family.</text>
</comment>
<dbReference type="PANTHER" id="PTHR10343">
    <property type="entry name" value="5'-AMP-ACTIVATED PROTEIN KINASE , BETA SUBUNIT"/>
    <property type="match status" value="1"/>
</dbReference>
<dbReference type="InterPro" id="IPR032640">
    <property type="entry name" value="AMPK1_CBM"/>
</dbReference>
<dbReference type="InterPro" id="IPR013783">
    <property type="entry name" value="Ig-like_fold"/>
</dbReference>
<dbReference type="Proteomes" id="UP000315540">
    <property type="component" value="Unassembled WGS sequence"/>
</dbReference>